<feature type="compositionally biased region" description="Low complexity" evidence="2">
    <location>
        <begin position="1"/>
        <end position="12"/>
    </location>
</feature>
<protein>
    <recommendedName>
        <fullName evidence="6">Cell division protein FtsL</fullName>
    </recommendedName>
</protein>
<keyword evidence="1" id="KW-0175">Coiled coil</keyword>
<reference evidence="4 5" key="1">
    <citation type="journal article" date="2012" name="Stand. Genomic Sci.">
        <title>Genome sequence of the halotolerant bacterium Corynebacterium halotolerans type strain YIM 70093(T) (= DSM 44683(T)).</title>
        <authorList>
            <person name="Ruckert C."/>
            <person name="Albersmeier A."/>
            <person name="Al-Dilaimi A."/>
            <person name="Niehaus K."/>
            <person name="Szczepanowski R."/>
            <person name="Kalinowski J."/>
        </authorList>
    </citation>
    <scope>NUCLEOTIDE SEQUENCE [LARGE SCALE GENOMIC DNA]</scope>
    <source>
        <strain evidence="4">YIM 70093</strain>
    </source>
</reference>
<proteinExistence type="predicted"/>
<name>M1P8A8_9CORY</name>
<feature type="region of interest" description="Disordered" evidence="2">
    <location>
        <begin position="201"/>
        <end position="299"/>
    </location>
</feature>
<feature type="coiled-coil region" evidence="1">
    <location>
        <begin position="142"/>
        <end position="176"/>
    </location>
</feature>
<feature type="compositionally biased region" description="Low complexity" evidence="2">
    <location>
        <begin position="249"/>
        <end position="299"/>
    </location>
</feature>
<dbReference type="RefSeq" id="WP_015401320.1">
    <property type="nucleotide sequence ID" value="NC_020302.1"/>
</dbReference>
<evidence type="ECO:0000313" key="4">
    <source>
        <dbReference type="EMBL" id="AGF72901.1"/>
    </source>
</evidence>
<keyword evidence="3" id="KW-1133">Transmembrane helix</keyword>
<evidence type="ECO:0008006" key="6">
    <source>
        <dbReference type="Google" id="ProtNLM"/>
    </source>
</evidence>
<dbReference type="EMBL" id="CP003697">
    <property type="protein sequence ID" value="AGF72901.1"/>
    <property type="molecule type" value="Genomic_DNA"/>
</dbReference>
<sequence>MTTPTTRTTARPNPDRKGQRTMGVSRDFTTGAGPGSTAVLEPGAPDRAGARTRAREELSTREQGGTRTRTRILHQPQTPKKRPYQRRLGSRQVVSVRGRRVATTRRTTLLAKLGTAAIGLLVSGVAIAMWLSGVSTQQTFQIQQLVSQDQQLSNQLETLNRDLENIRSSAEIARRATEMGMALPAQPGILEVREGGEIVEERPADPATRPLVDLNGQPIRPGQASSDPDATSELTDNLEAVPEGHRLPAPEGAAPPAQAPAPALAPYAPNVPAAPPEAQQQSEQQADPQSEQQAGETGQ</sequence>
<dbReference type="PATRIC" id="fig|1121362.3.peg.1919"/>
<feature type="compositionally biased region" description="Polar residues" evidence="2">
    <location>
        <begin position="223"/>
        <end position="235"/>
    </location>
</feature>
<keyword evidence="3" id="KW-0812">Transmembrane</keyword>
<evidence type="ECO:0000256" key="2">
    <source>
        <dbReference type="SAM" id="MobiDB-lite"/>
    </source>
</evidence>
<dbReference type="STRING" id="1121362.A605_09495"/>
<dbReference type="HOGENOM" id="CLU_073798_0_0_11"/>
<dbReference type="eggNOG" id="COG2919">
    <property type="taxonomic scope" value="Bacteria"/>
</dbReference>
<organism evidence="4 5">
    <name type="scientific">Corynebacterium halotolerans YIM 70093 = DSM 44683</name>
    <dbReference type="NCBI Taxonomy" id="1121362"/>
    <lineage>
        <taxon>Bacteria</taxon>
        <taxon>Bacillati</taxon>
        <taxon>Actinomycetota</taxon>
        <taxon>Actinomycetes</taxon>
        <taxon>Mycobacteriales</taxon>
        <taxon>Corynebacteriaceae</taxon>
        <taxon>Corynebacterium</taxon>
    </lineage>
</organism>
<keyword evidence="5" id="KW-1185">Reference proteome</keyword>
<evidence type="ECO:0000256" key="3">
    <source>
        <dbReference type="SAM" id="Phobius"/>
    </source>
</evidence>
<evidence type="ECO:0000256" key="1">
    <source>
        <dbReference type="SAM" id="Coils"/>
    </source>
</evidence>
<evidence type="ECO:0000313" key="5">
    <source>
        <dbReference type="Proteomes" id="UP000011723"/>
    </source>
</evidence>
<accession>M1P8A8</accession>
<dbReference type="AlphaFoldDB" id="M1P8A8"/>
<gene>
    <name evidence="4" type="ORF">A605_09495</name>
</gene>
<feature type="compositionally biased region" description="Basic residues" evidence="2">
    <location>
        <begin position="79"/>
        <end position="89"/>
    </location>
</feature>
<dbReference type="KEGG" id="chn:A605_09495"/>
<keyword evidence="3" id="KW-0472">Membrane</keyword>
<feature type="transmembrane region" description="Helical" evidence="3">
    <location>
        <begin position="109"/>
        <end position="131"/>
    </location>
</feature>
<feature type="region of interest" description="Disordered" evidence="2">
    <location>
        <begin position="1"/>
        <end position="91"/>
    </location>
</feature>
<dbReference type="Proteomes" id="UP000011723">
    <property type="component" value="Chromosome"/>
</dbReference>